<organism evidence="2 3">
    <name type="scientific">Dyadobacter beijingensis</name>
    <dbReference type="NCBI Taxonomy" id="365489"/>
    <lineage>
        <taxon>Bacteria</taxon>
        <taxon>Pseudomonadati</taxon>
        <taxon>Bacteroidota</taxon>
        <taxon>Cytophagia</taxon>
        <taxon>Cytophagales</taxon>
        <taxon>Spirosomataceae</taxon>
        <taxon>Dyadobacter</taxon>
    </lineage>
</organism>
<feature type="transmembrane region" description="Helical" evidence="1">
    <location>
        <begin position="131"/>
        <end position="150"/>
    </location>
</feature>
<evidence type="ECO:0008006" key="4">
    <source>
        <dbReference type="Google" id="ProtNLM"/>
    </source>
</evidence>
<dbReference type="Proteomes" id="UP000632339">
    <property type="component" value="Unassembled WGS sequence"/>
</dbReference>
<keyword evidence="1" id="KW-0812">Transmembrane</keyword>
<feature type="transmembrane region" description="Helical" evidence="1">
    <location>
        <begin position="53"/>
        <end position="73"/>
    </location>
</feature>
<keyword evidence="1" id="KW-1133">Transmembrane helix</keyword>
<gene>
    <name evidence="2" type="ORF">GCM10010967_05480</name>
</gene>
<reference evidence="3" key="1">
    <citation type="journal article" date="2019" name="Int. J. Syst. Evol. Microbiol.">
        <title>The Global Catalogue of Microorganisms (GCM) 10K type strain sequencing project: providing services to taxonomists for standard genome sequencing and annotation.</title>
        <authorList>
            <consortium name="The Broad Institute Genomics Platform"/>
            <consortium name="The Broad Institute Genome Sequencing Center for Infectious Disease"/>
            <person name="Wu L."/>
            <person name="Ma J."/>
        </authorList>
    </citation>
    <scope>NUCLEOTIDE SEQUENCE [LARGE SCALE GENOMIC DNA]</scope>
    <source>
        <strain evidence="3">CGMCC 1.6375</strain>
    </source>
</reference>
<evidence type="ECO:0000313" key="2">
    <source>
        <dbReference type="EMBL" id="GGM76771.1"/>
    </source>
</evidence>
<accession>A0ABQ2HD48</accession>
<protein>
    <recommendedName>
        <fullName evidence="4">DUF1772 domain-containing protein</fullName>
    </recommendedName>
</protein>
<evidence type="ECO:0000313" key="3">
    <source>
        <dbReference type="Proteomes" id="UP000632339"/>
    </source>
</evidence>
<dbReference type="EMBL" id="BMLI01000001">
    <property type="protein sequence ID" value="GGM76771.1"/>
    <property type="molecule type" value="Genomic_DNA"/>
</dbReference>
<feature type="transmembrane region" description="Helical" evidence="1">
    <location>
        <begin position="79"/>
        <end position="99"/>
    </location>
</feature>
<name>A0ABQ2HD48_9BACT</name>
<feature type="transmembrane region" description="Helical" evidence="1">
    <location>
        <begin position="12"/>
        <end position="32"/>
    </location>
</feature>
<proteinExistence type="predicted"/>
<evidence type="ECO:0000256" key="1">
    <source>
        <dbReference type="SAM" id="Phobius"/>
    </source>
</evidence>
<keyword evidence="3" id="KW-1185">Reference proteome</keyword>
<keyword evidence="1" id="KW-0472">Membrane</keyword>
<comment type="caution">
    <text evidence="2">The sequence shown here is derived from an EMBL/GenBank/DDBJ whole genome shotgun (WGS) entry which is preliminary data.</text>
</comment>
<sequence length="151" mass="16934">MLTVVQATGTVLYFFLAAQGAFYGMGFGKALFDISPEAFIELRKAVDPRVRKNLKRCYLAALATMLTWLVLSVRSGGLFSYGPVLVALLLLVADLILALKRSEPVNELINSDLLNNRQSYVNARDEWMRYIFIRGNLSISGFLVLLLHLVY</sequence>